<dbReference type="InterPro" id="IPR025698">
    <property type="entry name" value="2TM_dom"/>
</dbReference>
<feature type="transmembrane region" description="Helical" evidence="1">
    <location>
        <begin position="59"/>
        <end position="76"/>
    </location>
</feature>
<evidence type="ECO:0000256" key="1">
    <source>
        <dbReference type="SAM" id="Phobius"/>
    </source>
</evidence>
<protein>
    <submittedName>
        <fullName evidence="3">Unannotated protein</fullName>
    </submittedName>
</protein>
<reference evidence="3" key="1">
    <citation type="submission" date="2020-05" db="EMBL/GenBank/DDBJ databases">
        <authorList>
            <person name="Chiriac C."/>
            <person name="Salcher M."/>
            <person name="Ghai R."/>
            <person name="Kavagutti S V."/>
        </authorList>
    </citation>
    <scope>NUCLEOTIDE SEQUENCE</scope>
</reference>
<sequence>MPATTSTALPSSNVGEFSPRFENALRYSGGMAKIEPTPESAIRALAVKSLKKKRDAREFLIVTIAVNAVLVGVWWLTTPSGYFWPMWVMFGMGIGVMFTYIDAYVRPFAQPMSEQDIENEIAKITKSR</sequence>
<name>A0A6J6G069_9ZZZZ</name>
<accession>A0A6J6G069</accession>
<evidence type="ECO:0000313" key="3">
    <source>
        <dbReference type="EMBL" id="CAB4593439.1"/>
    </source>
</evidence>
<evidence type="ECO:0000259" key="2">
    <source>
        <dbReference type="Pfam" id="PF13239"/>
    </source>
</evidence>
<keyword evidence="1" id="KW-0812">Transmembrane</keyword>
<organism evidence="3">
    <name type="scientific">freshwater metagenome</name>
    <dbReference type="NCBI Taxonomy" id="449393"/>
    <lineage>
        <taxon>unclassified sequences</taxon>
        <taxon>metagenomes</taxon>
        <taxon>ecological metagenomes</taxon>
    </lineage>
</organism>
<feature type="transmembrane region" description="Helical" evidence="1">
    <location>
        <begin position="82"/>
        <end position="105"/>
    </location>
</feature>
<dbReference type="EMBL" id="CAEZUE010000074">
    <property type="protein sequence ID" value="CAB4593439.1"/>
    <property type="molecule type" value="Genomic_DNA"/>
</dbReference>
<feature type="domain" description="2TM" evidence="2">
    <location>
        <begin position="46"/>
        <end position="111"/>
    </location>
</feature>
<keyword evidence="1" id="KW-0472">Membrane</keyword>
<keyword evidence="1" id="KW-1133">Transmembrane helix</keyword>
<gene>
    <name evidence="3" type="ORF">UFOPK1788_00659</name>
</gene>
<proteinExistence type="predicted"/>
<dbReference type="AlphaFoldDB" id="A0A6J6G069"/>
<dbReference type="Pfam" id="PF13239">
    <property type="entry name" value="2TM"/>
    <property type="match status" value="1"/>
</dbReference>